<dbReference type="Pfam" id="PF02538">
    <property type="entry name" value="Hydantoinase_B"/>
    <property type="match status" value="1"/>
</dbReference>
<feature type="domain" description="Hydantoinase/oxoprolinase N-terminal" evidence="11">
    <location>
        <begin position="497"/>
        <end position="707"/>
    </location>
</feature>
<keyword evidence="5 13" id="KW-0032">Aminotransferase</keyword>
<feature type="domain" description="Aminotransferase class I/classII large" evidence="8">
    <location>
        <begin position="35"/>
        <end position="369"/>
    </location>
</feature>
<evidence type="ECO:0000256" key="7">
    <source>
        <dbReference type="ARBA" id="ARBA00022898"/>
    </source>
</evidence>
<dbReference type="InterPro" id="IPR015422">
    <property type="entry name" value="PyrdxlP-dep_Trfase_small"/>
</dbReference>
<comment type="cofactor">
    <cofactor evidence="1">
        <name>pyridoxal 5'-phosphate</name>
        <dbReference type="ChEBI" id="CHEBI:597326"/>
    </cofactor>
</comment>
<keyword evidence="7" id="KW-0663">Pyridoxal phosphate</keyword>
<dbReference type="SUPFAM" id="SSF53383">
    <property type="entry name" value="PLP-dependent transferases"/>
    <property type="match status" value="1"/>
</dbReference>
<dbReference type="InterPro" id="IPR000796">
    <property type="entry name" value="Asp_trans"/>
</dbReference>
<dbReference type="EMBL" id="JARVKF010000112">
    <property type="protein sequence ID" value="KAK9422624.1"/>
    <property type="molecule type" value="Genomic_DNA"/>
</dbReference>
<dbReference type="PANTHER" id="PTHR11365">
    <property type="entry name" value="5-OXOPROLINASE RELATED"/>
    <property type="match status" value="1"/>
</dbReference>
<dbReference type="InterPro" id="IPR003692">
    <property type="entry name" value="Hydantoinase_B"/>
</dbReference>
<dbReference type="GO" id="GO:0008483">
    <property type="term" value="F:transaminase activity"/>
    <property type="evidence" value="ECO:0007669"/>
    <property type="project" value="UniProtKB-KW"/>
</dbReference>
<evidence type="ECO:0000259" key="8">
    <source>
        <dbReference type="Pfam" id="PF00155"/>
    </source>
</evidence>
<accession>A0ABR2V7V0</accession>
<gene>
    <name evidence="13" type="ORF">SUNI508_00487</name>
</gene>
<evidence type="ECO:0000256" key="1">
    <source>
        <dbReference type="ARBA" id="ARBA00001933"/>
    </source>
</evidence>
<dbReference type="CDD" id="cd00609">
    <property type="entry name" value="AAT_like"/>
    <property type="match status" value="1"/>
</dbReference>
<evidence type="ECO:0000256" key="4">
    <source>
        <dbReference type="ARBA" id="ARBA00011738"/>
    </source>
</evidence>
<sequence>MGSVQAASVFANAKFVPPDAIFDVTRRYIADESPDKMNLGQGTYRDENGKPWILPSVRVAEEKLRPNIDHEYLPIAGLQAFREEAVKLVFHGSKPLSEERVASCQSLSGTGALLLAGLALKQANAGITTVFITEPTWSNHDLLFSRLGFQVKQLPYYKKGAFDFENFLNALKTADSTCAVVLHACAHNPTGCDPSREQWKEIAAVVEERGIFPIFDSAYLGFNSGSVDEDAWAIRYFTGDLGLEASVCLSFAKNMGLYGERTGLVTFVARTTSATRTMASILENVQRATVSSPAAYGAKVAATVLGTPSAKGQWAKDLITMSGRIRSMRQKVFDELVKLGTPGDWSHLIKQSGMFGYTGISPAQVRYLEAGLNESNVAYFARALDDAVRPAFQIPRLHVCIIGGSGEERTAIAGYRQLTKTCDRASCAQDRYSAKLLDLLPSDDQSKPEVRRKDYHDYTRETCHSQIAIGSPSAPAHRSRYNSTFQCVASVPGQDDILIKLLSVDPSNYRDAPVEAIRRVLEKATGKSYPRDQKISLEGVESIKMGTTVATNALLERKGERTAFVVTKGLKDLLHIGQQSRPKLFDLTISKPDVLYAKVIEVPERVTLEAWTERKTPLPIDVHSDPTLVEGVTGEAVRILEPIGEQQKQFRLPLRSHPLRATDLETTRKLLQEVYDEGFRSVAICLMHSYTFRDHEQAVKKLAEEIGFTHISSSAELSPTVKIVPRGNSSTADAYLTPEIKRYIEGFESGFADLSTSGCRCEFMQSDGGLVEFSGLSGLRAILSGPAGGCVGYARTAYDHEDKTPVIGFDMGGTSTDVSRFAGRLEQVFETTTAGVTVQSPQLDINTVAAGGGSILTWEAGMFKVGPESASAHPGPACYRKGGPLTVTDANLILGRLRPEFFPKVFGPNEDLPLDINASRVLFEDITKKINEETPVKLTLEEVAAGFLDVANEAMCRPIRTLTEAKGFDVSRHNLASFGGAGGQHACDIARKLGVPRVLIHKYSSLLSAYGMALADVVHEERSPCALIYSEGKLTTFSSELDKLQDKATQVLAKQSISKSRITAERYLNMRFQGSDTPLMIQETSKPGGFLEEFRQVHQQEFGFLPIDRDVIIDDYRVRCIGASTVDVEKPWKSELASVTPTQIESASASESKDLYFKELGWSQSPMFNLEDLVPGSKISGPALIMDSKQTIVVTPGSKATILTNNVVIDIDVVKKEQLSSKEADPIQLSIFGHRFMGVAEQAGRALQKTSVSTNIKERLDFSCTVFSPEGALVANAPHVPAMIGSMAFAVKWQIEHWKGDLRPGDVILSNSPVCGGVHLPDMTVITPVFDAEGKNIIFWTASRGHHADVGGILPGSMPPSSKELWEEGAVIRSFKVIEGGVFKEQELTDLLMAPGKIPGVSGTRCLRDNISDIKAQAAANHRGSQLIHGLIADYGLEVVQFYMGEIIGAAELAVRDMLKRIYKQTNGKPLRAVDFMDDGTPIELCVTIDEKTGGATFDFEGTGPEAYGNWNAPIAICNSAILFALRCMVNMEIPLNQGAIQPIQVLIPDNSLLKPSEEAAVCAGNVLTSQRIVDVIFKAFNVVAASQGCMNNLTFGTDDPENGFGYYETICGGAGGGPTWDGVSGVHTNMTNTRITDPEILERRYPVILRQFCLRPGSGGAGAHPGGDGIIRDIEVSLPIKVSILSERRAFAPYGLEGGEDGKRGLNLWVKKNGRVINLGGKNTANMNPGDRMVVQSPGGGGWGKLAEGTNKGLVSGPTSTIKNTFQGVANGTVGILQSMGESA</sequence>
<feature type="domain" description="Acetophenone carboxylase-like C-terminal" evidence="12">
    <location>
        <begin position="1124"/>
        <end position="1202"/>
    </location>
</feature>
<dbReference type="InterPro" id="IPR049517">
    <property type="entry name" value="ACX-like_C"/>
</dbReference>
<dbReference type="PANTHER" id="PTHR11365:SF2">
    <property type="entry name" value="5-OXOPROLINASE"/>
    <property type="match status" value="1"/>
</dbReference>
<dbReference type="Pfam" id="PF05378">
    <property type="entry name" value="Hydant_A_N"/>
    <property type="match status" value="1"/>
</dbReference>
<reference evidence="13 14" key="1">
    <citation type="journal article" date="2024" name="J. Plant Pathol.">
        <title>Sequence and assembly of the genome of Seiridium unicorne, isolate CBS 538.82, causal agent of cypress canker disease.</title>
        <authorList>
            <person name="Scali E."/>
            <person name="Rocca G.D."/>
            <person name="Danti R."/>
            <person name="Garbelotto M."/>
            <person name="Barberini S."/>
            <person name="Baroncelli R."/>
            <person name="Emiliani G."/>
        </authorList>
    </citation>
    <scope>NUCLEOTIDE SEQUENCE [LARGE SCALE GENOMIC DNA]</scope>
    <source>
        <strain evidence="13 14">BM-138-508</strain>
    </source>
</reference>
<dbReference type="Proteomes" id="UP001408356">
    <property type="component" value="Unassembled WGS sequence"/>
</dbReference>
<proteinExistence type="inferred from homology"/>
<dbReference type="InterPro" id="IPR008040">
    <property type="entry name" value="Hydant_A_N"/>
</dbReference>
<evidence type="ECO:0000256" key="3">
    <source>
        <dbReference type="ARBA" id="ARBA00010403"/>
    </source>
</evidence>
<feature type="domain" description="Hydantoinase A/oxoprolinase" evidence="9">
    <location>
        <begin position="726"/>
        <end position="1020"/>
    </location>
</feature>
<feature type="domain" description="Hydantoinase B/oxoprolinase" evidence="10">
    <location>
        <begin position="1225"/>
        <end position="1746"/>
    </location>
</feature>
<evidence type="ECO:0000259" key="10">
    <source>
        <dbReference type="Pfam" id="PF02538"/>
    </source>
</evidence>
<dbReference type="InterPro" id="IPR015424">
    <property type="entry name" value="PyrdxlP-dep_Trfase"/>
</dbReference>
<evidence type="ECO:0000313" key="14">
    <source>
        <dbReference type="Proteomes" id="UP001408356"/>
    </source>
</evidence>
<keyword evidence="14" id="KW-1185">Reference proteome</keyword>
<evidence type="ECO:0000259" key="12">
    <source>
        <dbReference type="Pfam" id="PF19278"/>
    </source>
</evidence>
<comment type="subunit">
    <text evidence="4">Homodimer.</text>
</comment>
<dbReference type="Pfam" id="PF01968">
    <property type="entry name" value="Hydantoinase_A"/>
    <property type="match status" value="1"/>
</dbReference>
<comment type="similarity">
    <text evidence="3">Belongs to the oxoprolinase family.</text>
</comment>
<dbReference type="Pfam" id="PF00155">
    <property type="entry name" value="Aminotran_1_2"/>
    <property type="match status" value="1"/>
</dbReference>
<dbReference type="Gene3D" id="3.40.640.10">
    <property type="entry name" value="Type I PLP-dependent aspartate aminotransferase-like (Major domain)"/>
    <property type="match status" value="1"/>
</dbReference>
<evidence type="ECO:0000256" key="6">
    <source>
        <dbReference type="ARBA" id="ARBA00022679"/>
    </source>
</evidence>
<dbReference type="PRINTS" id="PR00799">
    <property type="entry name" value="TRANSAMINASE"/>
</dbReference>
<comment type="similarity">
    <text evidence="2">Belongs to the class-I pyridoxal-phosphate-dependent aminotransferase family.</text>
</comment>
<dbReference type="Pfam" id="PF19278">
    <property type="entry name" value="Hydant_A_C"/>
    <property type="match status" value="1"/>
</dbReference>
<dbReference type="InterPro" id="IPR004839">
    <property type="entry name" value="Aminotransferase_I/II_large"/>
</dbReference>
<evidence type="ECO:0000256" key="5">
    <source>
        <dbReference type="ARBA" id="ARBA00022576"/>
    </source>
</evidence>
<name>A0ABR2V7V0_9PEZI</name>
<evidence type="ECO:0000256" key="2">
    <source>
        <dbReference type="ARBA" id="ARBA00007441"/>
    </source>
</evidence>
<evidence type="ECO:0000259" key="9">
    <source>
        <dbReference type="Pfam" id="PF01968"/>
    </source>
</evidence>
<organism evidence="13 14">
    <name type="scientific">Seiridium unicorne</name>
    <dbReference type="NCBI Taxonomy" id="138068"/>
    <lineage>
        <taxon>Eukaryota</taxon>
        <taxon>Fungi</taxon>
        <taxon>Dikarya</taxon>
        <taxon>Ascomycota</taxon>
        <taxon>Pezizomycotina</taxon>
        <taxon>Sordariomycetes</taxon>
        <taxon>Xylariomycetidae</taxon>
        <taxon>Amphisphaeriales</taxon>
        <taxon>Sporocadaceae</taxon>
        <taxon>Seiridium</taxon>
    </lineage>
</organism>
<dbReference type="InterPro" id="IPR015421">
    <property type="entry name" value="PyrdxlP-dep_Trfase_major"/>
</dbReference>
<keyword evidence="6" id="KW-0808">Transferase</keyword>
<dbReference type="Gene3D" id="3.90.1150.10">
    <property type="entry name" value="Aspartate Aminotransferase, domain 1"/>
    <property type="match status" value="1"/>
</dbReference>
<evidence type="ECO:0000259" key="11">
    <source>
        <dbReference type="Pfam" id="PF05378"/>
    </source>
</evidence>
<dbReference type="InterPro" id="IPR045079">
    <property type="entry name" value="Oxoprolinase-like"/>
</dbReference>
<dbReference type="InterPro" id="IPR002821">
    <property type="entry name" value="Hydantoinase_A"/>
</dbReference>
<protein>
    <submittedName>
        <fullName evidence="13">Aspartate aminotransferase</fullName>
    </submittedName>
</protein>
<comment type="caution">
    <text evidence="13">The sequence shown here is derived from an EMBL/GenBank/DDBJ whole genome shotgun (WGS) entry which is preliminary data.</text>
</comment>
<evidence type="ECO:0000313" key="13">
    <source>
        <dbReference type="EMBL" id="KAK9422624.1"/>
    </source>
</evidence>